<dbReference type="EMBL" id="CP063310">
    <property type="protein sequence ID" value="QOS68034.1"/>
    <property type="molecule type" value="Genomic_DNA"/>
</dbReference>
<keyword evidence="2" id="KW-0238">DNA-binding</keyword>
<keyword evidence="1" id="KW-0805">Transcription regulation</keyword>
<dbReference type="AlphaFoldDB" id="A0A6L7IN77"/>
<evidence type="ECO:0000313" key="4">
    <source>
        <dbReference type="EMBL" id="QOS68034.1"/>
    </source>
</evidence>
<evidence type="ECO:0000256" key="3">
    <source>
        <dbReference type="ARBA" id="ARBA00023163"/>
    </source>
</evidence>
<dbReference type="InterPro" id="IPR000792">
    <property type="entry name" value="Tscrpt_reg_LuxR_C"/>
</dbReference>
<dbReference type="PROSITE" id="PS50043">
    <property type="entry name" value="HTH_LUXR_2"/>
    <property type="match status" value="1"/>
</dbReference>
<dbReference type="InterPro" id="IPR016032">
    <property type="entry name" value="Sig_transdc_resp-reg_C-effctor"/>
</dbReference>
<dbReference type="GO" id="GO:0003677">
    <property type="term" value="F:DNA binding"/>
    <property type="evidence" value="ECO:0007669"/>
    <property type="project" value="UniProtKB-KW"/>
</dbReference>
<dbReference type="SUPFAM" id="SSF103473">
    <property type="entry name" value="MFS general substrate transporter"/>
    <property type="match status" value="1"/>
</dbReference>
<dbReference type="PANTHER" id="PTHR44688:SF16">
    <property type="entry name" value="DNA-BINDING TRANSCRIPTIONAL ACTIVATOR DEVR_DOSR"/>
    <property type="match status" value="1"/>
</dbReference>
<name>A0A6L7IN77_9ACTN</name>
<dbReference type="PRINTS" id="PR00038">
    <property type="entry name" value="HTHLUXR"/>
</dbReference>
<gene>
    <name evidence="4" type="ORF">GS424_016315</name>
</gene>
<organism evidence="4 5">
    <name type="scientific">Eggerthella guodeyinii</name>
    <dbReference type="NCBI Taxonomy" id="2690837"/>
    <lineage>
        <taxon>Bacteria</taxon>
        <taxon>Bacillati</taxon>
        <taxon>Actinomycetota</taxon>
        <taxon>Coriobacteriia</taxon>
        <taxon>Eggerthellales</taxon>
        <taxon>Eggerthellaceae</taxon>
        <taxon>Eggerthella</taxon>
    </lineage>
</organism>
<dbReference type="SUPFAM" id="SSF46894">
    <property type="entry name" value="C-terminal effector domain of the bipartite response regulators"/>
    <property type="match status" value="1"/>
</dbReference>
<proteinExistence type="predicted"/>
<accession>A0A6L7IN77</accession>
<dbReference type="RefSeq" id="WP_160941067.1">
    <property type="nucleotide sequence ID" value="NZ_CP063310.1"/>
</dbReference>
<dbReference type="InterPro" id="IPR036259">
    <property type="entry name" value="MFS_trans_sf"/>
</dbReference>
<dbReference type="Pfam" id="PF00196">
    <property type="entry name" value="GerE"/>
    <property type="match status" value="1"/>
</dbReference>
<dbReference type="KEGG" id="egd:GS424_016315"/>
<sequence>MRETGGNNQKQVPRSRAHPAVFSAMVIVGFGLYRGVNSNAYLSAFAFVEAPFVFVPDLFFNVVVACSVIVCAAVAVALALTGRIKPNTMPFALPTALLLAGNLAALLGVVLALPSDVALLVPGVLYGAGSVMLSLFWIEAFAASKPSVIVVQIALGMLLNVVVSSALSPLSGDAQMRLSCALLVVMAGCAWFVRRQLRAASDEGEAEGKAAGGALPVEELPAEEPARTGLGASLRARWGAYRDAFLELGDSLVAFFVLEAVIGLLNSFMLAGSIDFEGSGAVSIAAIVGAIVVFCFIVFVAHRIPKVSTVSGVVMPVLAAMLVFLPFLSEQYNLVFSLLLLGSYWFVALLITYLVAEVAHVRKVSPYVLMGVAMGVARVCLVVALLAGYAAGVAGGGPSDEAEHTMRYLVIIVVVLYALCMALVFFSRDRKRRRAEEASATPGEVEAPTGPVAPADAGAAAVSEGETALDARCAAVAHEGGLTDREAEILGYLARGRTKAYIADVLFVTENTVRSHVRNIYSKLGVHTRQELLDLLER</sequence>
<dbReference type="CDD" id="cd06170">
    <property type="entry name" value="LuxR_C_like"/>
    <property type="match status" value="1"/>
</dbReference>
<reference evidence="4 5" key="1">
    <citation type="submission" date="2020-10" db="EMBL/GenBank/DDBJ databases">
        <title>Eggerthella sp. nov., isolated from human feces.</title>
        <authorList>
            <person name="Yajun G."/>
        </authorList>
    </citation>
    <scope>NUCLEOTIDE SEQUENCE [LARGE SCALE GENOMIC DNA]</scope>
    <source>
        <strain evidence="4 5">HF-1101</strain>
    </source>
</reference>
<dbReference type="Gene3D" id="1.10.10.10">
    <property type="entry name" value="Winged helix-like DNA-binding domain superfamily/Winged helix DNA-binding domain"/>
    <property type="match status" value="1"/>
</dbReference>
<dbReference type="Proteomes" id="UP000478463">
    <property type="component" value="Chromosome"/>
</dbReference>
<evidence type="ECO:0000256" key="2">
    <source>
        <dbReference type="ARBA" id="ARBA00023125"/>
    </source>
</evidence>
<dbReference type="PANTHER" id="PTHR44688">
    <property type="entry name" value="DNA-BINDING TRANSCRIPTIONAL ACTIVATOR DEVR_DOSR"/>
    <property type="match status" value="1"/>
</dbReference>
<dbReference type="InterPro" id="IPR036388">
    <property type="entry name" value="WH-like_DNA-bd_sf"/>
</dbReference>
<protein>
    <submittedName>
        <fullName evidence="4">LuxR family transcriptional regulator</fullName>
    </submittedName>
</protein>
<evidence type="ECO:0000313" key="5">
    <source>
        <dbReference type="Proteomes" id="UP000478463"/>
    </source>
</evidence>
<keyword evidence="3" id="KW-0804">Transcription</keyword>
<dbReference type="SMART" id="SM00421">
    <property type="entry name" value="HTH_LUXR"/>
    <property type="match status" value="1"/>
</dbReference>
<evidence type="ECO:0000256" key="1">
    <source>
        <dbReference type="ARBA" id="ARBA00023015"/>
    </source>
</evidence>
<dbReference type="GO" id="GO:0006355">
    <property type="term" value="P:regulation of DNA-templated transcription"/>
    <property type="evidence" value="ECO:0007669"/>
    <property type="project" value="InterPro"/>
</dbReference>